<dbReference type="PANTHER" id="PTHR48249">
    <property type="entry name" value="MEDIATOR OF RNA POLYMERASE II TRANSCRIPTION SUBUNIT 13"/>
    <property type="match status" value="1"/>
</dbReference>
<comment type="similarity">
    <text evidence="2">Belongs to the Mediator complex subunit 13 family.</text>
</comment>
<evidence type="ECO:0000259" key="11">
    <source>
        <dbReference type="Pfam" id="PF18296"/>
    </source>
</evidence>
<feature type="region of interest" description="Disordered" evidence="9">
    <location>
        <begin position="1084"/>
        <end position="1105"/>
    </location>
</feature>
<keyword evidence="7" id="KW-0539">Nucleus</keyword>
<evidence type="ECO:0000256" key="2">
    <source>
        <dbReference type="ARBA" id="ARBA00009354"/>
    </source>
</evidence>
<feature type="region of interest" description="Disordered" evidence="9">
    <location>
        <begin position="1587"/>
        <end position="1616"/>
    </location>
</feature>
<dbReference type="Pfam" id="PF18296">
    <property type="entry name" value="MID_MedPIWI"/>
    <property type="match status" value="1"/>
</dbReference>
<feature type="compositionally biased region" description="Low complexity" evidence="9">
    <location>
        <begin position="258"/>
        <end position="284"/>
    </location>
</feature>
<feature type="compositionally biased region" description="Low complexity" evidence="9">
    <location>
        <begin position="482"/>
        <end position="494"/>
    </location>
</feature>
<feature type="region of interest" description="Disordered" evidence="9">
    <location>
        <begin position="1541"/>
        <end position="1564"/>
    </location>
</feature>
<keyword evidence="4" id="KW-0678">Repressor</keyword>
<feature type="compositionally biased region" description="Pro residues" evidence="9">
    <location>
        <begin position="708"/>
        <end position="722"/>
    </location>
</feature>
<feature type="coiled-coil region" evidence="8">
    <location>
        <begin position="1290"/>
        <end position="1324"/>
    </location>
</feature>
<dbReference type="InterPro" id="IPR041285">
    <property type="entry name" value="MID_MedPIWI"/>
</dbReference>
<name>W8BIK0_CERCA</name>
<dbReference type="InterPro" id="IPR051139">
    <property type="entry name" value="Mediator_complx_sub13"/>
</dbReference>
<feature type="compositionally biased region" description="Polar residues" evidence="9">
    <location>
        <begin position="235"/>
        <end position="250"/>
    </location>
</feature>
<feature type="region of interest" description="Disordered" evidence="9">
    <location>
        <begin position="479"/>
        <end position="503"/>
    </location>
</feature>
<dbReference type="Pfam" id="PF11597">
    <property type="entry name" value="Med13_N"/>
    <property type="match status" value="1"/>
</dbReference>
<feature type="domain" description="MID" evidence="11">
    <location>
        <begin position="1936"/>
        <end position="2038"/>
    </location>
</feature>
<keyword evidence="5" id="KW-0805">Transcription regulation</keyword>
<feature type="compositionally biased region" description="Low complexity" evidence="9">
    <location>
        <begin position="2093"/>
        <end position="2111"/>
    </location>
</feature>
<feature type="compositionally biased region" description="Low complexity" evidence="9">
    <location>
        <begin position="1089"/>
        <end position="1105"/>
    </location>
</feature>
<organism evidence="12">
    <name type="scientific">Ceratitis capitata</name>
    <name type="common">Mediterranean fruit fly</name>
    <name type="synonym">Tephritis capitata</name>
    <dbReference type="NCBI Taxonomy" id="7213"/>
    <lineage>
        <taxon>Eukaryota</taxon>
        <taxon>Metazoa</taxon>
        <taxon>Ecdysozoa</taxon>
        <taxon>Arthropoda</taxon>
        <taxon>Hexapoda</taxon>
        <taxon>Insecta</taxon>
        <taxon>Pterygota</taxon>
        <taxon>Neoptera</taxon>
        <taxon>Endopterygota</taxon>
        <taxon>Diptera</taxon>
        <taxon>Brachycera</taxon>
        <taxon>Muscomorpha</taxon>
        <taxon>Tephritoidea</taxon>
        <taxon>Tephritidae</taxon>
        <taxon>Ceratitis</taxon>
        <taxon>Ceratitis</taxon>
    </lineage>
</organism>
<evidence type="ECO:0000256" key="5">
    <source>
        <dbReference type="ARBA" id="ARBA00023015"/>
    </source>
</evidence>
<accession>W8BIK0</accession>
<evidence type="ECO:0000256" key="6">
    <source>
        <dbReference type="ARBA" id="ARBA00023163"/>
    </source>
</evidence>
<evidence type="ECO:0000256" key="9">
    <source>
        <dbReference type="SAM" id="MobiDB-lite"/>
    </source>
</evidence>
<keyword evidence="6" id="KW-0804">Transcription</keyword>
<dbReference type="GO" id="GO:0016592">
    <property type="term" value="C:mediator complex"/>
    <property type="evidence" value="ECO:0007669"/>
    <property type="project" value="TreeGrafter"/>
</dbReference>
<proteinExistence type="evidence at transcript level"/>
<protein>
    <recommendedName>
        <fullName evidence="3">Mediator of RNA polymerase II transcription subunit 13</fullName>
    </recommendedName>
</protein>
<feature type="region of interest" description="Disordered" evidence="9">
    <location>
        <begin position="645"/>
        <end position="832"/>
    </location>
</feature>
<feature type="compositionally biased region" description="Low complexity" evidence="9">
    <location>
        <begin position="801"/>
        <end position="819"/>
    </location>
</feature>
<sequence length="2111" mass="224335">MTHQNHQTNGASLEDCHTNFFALTDLCGIKWRKFVNGERVNASSDPLDDPILHSYSRCMQADILCVWRRIQSTKQDNLDLNPIFEISSSKVHPPLSLAAAKELWIFWYGEEPDLSELVDAELLKVAANQALWNGTWERGLTYECRSLLFKALHNLMERFVLTKDIVRFGKWFVQPCTSSDRLFGRSSQHLSFSFTFFVHGDTVCASIDLREHPAVRPLSKEHLKEAAAAFAAANNSQTLSQPHENGNCTNIMPEDVASPHNPSNGGSNNGAEAATNSNSPNAATLPKPRRVILAPFGMAATLTGNSFKATDPMAEKILEDWASFFPLCNKENSDVPPVVEVVSGGHKMYHPSIYVLVTDLDDMEEMEAAASQKGALGTTSSAEAAALAAISSANPNESAVGSRKQSNATPHHPAGVQQQQQQMHTVTTVTTVATSSSSQVVGSSSGGNGGTSSSILNSNSSIAMVEQRLHDLTARAQPHYDTNSSSFTGNTTNTHASPQAATEMPERVWQDCITNALHVTYAASVATSTVIGSCGATNGQIATSTTLSTTSGVAQQTMLGTTATGTGTVGGSGGSGEDCNVGSVTNIKTENNSGGGSEDTRNINTNANDANSLENKLRMQQQQFWGFVDPMEKAPCSCAKPLNPASMTPHDTPHGGASTYSRNSVGDLMPVPSVGSPGTPAPSPHPNSTLSQPTSVPPADQLLAMSPRAPPSVPNLQQPPTPIDHLLDKNTPAPTPTDQHDSKSITTSPYVRPTPSVEPPPSVEGGNGSGGGGGLCGVGPNGPGSVPQPSSVGRCTPTMGSQQQQSQQSTHTGTQSQAQMLGNPPGTAAAPQCGTISIKKFEIQQPLSADQITTEPGCVATSMTGSCSRNSLPAVSVASSISTAEALNDYWKSFKMPEIKVKDIDSFANDDCTKFDVLYDFTFQNAWANHPMKRFKLNEVSKPCRSMRTKNLYDGHTHSKPLMPSPGSVYGSQLLSIDASLNSLSGSAMNAASVGNASGGLVGIAAHSGNMPNANDDSIDGNSNAGAYFQSLDINTSDALQGTASPCKEGKSSASGNLYTAEGLNPTMNDLEQLFETSNDDCGSVQIHTPPDSNNPSNGSTTTTTIDDLKRSTAVAAAVNASAVAIAALQNCANTTSTNNAMGVNNCSNNGGGTGGPSMIQAEDLTKMFPTPPSHEQHHPNSSPCQMDIQMTDLSVITASTTMSATMESGMGGIMKIKQEYFAELGSPIEEPIEDWSYVYRPPKRAKFVGSSKYAPLTNLPSQTLPPLALPPNCTYKPSWTTQKSRAAVAAQAAAAQQQQQQQLQQQQQQLQQQHQQLHELLSAAPRTPLQQPRTPLGPVPSPMHTNTVSTPLSSGGAIGGNNLLLNQLNCPQAALTNTPGSASMQQMMQRAGMSPISPAPAPVVPFPMMQQQRHPPPPYEMAVASPATSTSSYLNKQYHSQEHPPTPQSVGMPSTHLPGPLSAAGNLASTNVATGTSAARELPEVSSLIVNILLYDTALNVFRDHNFDSSTVCVCNADSQKVGNIRGADSGVYVPLPGGSFNPLPPTTNTSGSPGVSGVNGSGGGGGAGTNIRLLSAFGGGSALDSPASLPGNSGNTGSGSSSSSNTPASNQHITGYVDDDPVDCTCGFSAVVNRRLAFRAGLFYEDEMEITGVAEDPARYKKQSLASLIANLARALTPTTSKLSTALLPIKGGNTFVPAKADKVNHVPPDAQALQNAHVIFDLLLEQCSIIQTSSSSIQRALQRHRHRLARQSRQPQSVAAISNVLEFVDANDVMCLALEQARLAFESNRMDVNEFSSQHQLSPLHASGPVGLKRNKQLYASRLTVHKWPYIPVGYSRSNKEIVRTMNFVQPMLQNAFHSKSRSAAGSKDATYTVSGPLTWRQFHRLAGRASGQCEPQPIPSVIVGHDKDMVSVAPLAIHYWDKLLLEPYAYARDIVYLVVCPESDFAVQNTRTYFRELSSTYEMCKLGHHTPIRGWDGLLTVGPRAPNDSTPCNTPLDDWLRTLDDTALAEKIRLYASAFHNQIVPYLNRVPGDKTLLNPPENSSFQPGAGRERGTTSPTGNPISMHGGVGGSEQEKGHNSPKMEGGIDQQQQQQQQLQQQLYQQQLI</sequence>
<evidence type="ECO:0000256" key="3">
    <source>
        <dbReference type="ARBA" id="ARBA00019618"/>
    </source>
</evidence>
<feature type="compositionally biased region" description="Polar residues" evidence="9">
    <location>
        <begin position="394"/>
        <end position="409"/>
    </location>
</feature>
<evidence type="ECO:0000313" key="12">
    <source>
        <dbReference type="EMBL" id="JAB96843.1"/>
    </source>
</evidence>
<comment type="subcellular location">
    <subcellularLocation>
        <location evidence="1">Nucleus</location>
    </subcellularLocation>
</comment>
<reference evidence="12" key="2">
    <citation type="journal article" date="2014" name="BMC Genomics">
        <title>A genomic perspective to assessing quality of mass-reared SIT flies used in Mediterranean fruit fly (Ceratitis capitata) eradication in California.</title>
        <authorList>
            <person name="Calla B."/>
            <person name="Hall B."/>
            <person name="Hou S."/>
            <person name="Geib S.M."/>
        </authorList>
    </citation>
    <scope>NUCLEOTIDE SEQUENCE</scope>
</reference>
<reference evidence="12" key="1">
    <citation type="submission" date="2013-07" db="EMBL/GenBank/DDBJ databases">
        <authorList>
            <person name="Geib S."/>
        </authorList>
    </citation>
    <scope>NUCLEOTIDE SEQUENCE</scope>
</reference>
<evidence type="ECO:0000256" key="1">
    <source>
        <dbReference type="ARBA" id="ARBA00004123"/>
    </source>
</evidence>
<dbReference type="GO" id="GO:0003713">
    <property type="term" value="F:transcription coactivator activity"/>
    <property type="evidence" value="ECO:0007669"/>
    <property type="project" value="TreeGrafter"/>
</dbReference>
<feature type="compositionally biased region" description="Low complexity" evidence="9">
    <location>
        <begin position="415"/>
        <end position="443"/>
    </location>
</feature>
<evidence type="ECO:0000256" key="4">
    <source>
        <dbReference type="ARBA" id="ARBA00022491"/>
    </source>
</evidence>
<dbReference type="EMBL" id="GAMC01009712">
    <property type="protein sequence ID" value="JAB96843.1"/>
    <property type="molecule type" value="mRNA"/>
</dbReference>
<feature type="region of interest" description="Disordered" evidence="9">
    <location>
        <begin position="2038"/>
        <end position="2111"/>
    </location>
</feature>
<feature type="region of interest" description="Disordered" evidence="9">
    <location>
        <begin position="1431"/>
        <end position="1463"/>
    </location>
</feature>
<keyword evidence="8" id="KW-0175">Coiled coil</keyword>
<feature type="compositionally biased region" description="Low complexity" evidence="9">
    <location>
        <begin position="1590"/>
        <end position="1612"/>
    </location>
</feature>
<dbReference type="PANTHER" id="PTHR48249:SF3">
    <property type="entry name" value="MEDIATOR OF RNA POLYMERASE II TRANSCRIPTION SUBUNIT 13"/>
    <property type="match status" value="1"/>
</dbReference>
<dbReference type="OrthoDB" id="103819at2759"/>
<gene>
    <name evidence="12" type="primary">MED13</name>
</gene>
<feature type="compositionally biased region" description="Gly residues" evidence="9">
    <location>
        <begin position="765"/>
        <end position="782"/>
    </location>
</feature>
<evidence type="ECO:0000256" key="8">
    <source>
        <dbReference type="SAM" id="Coils"/>
    </source>
</evidence>
<dbReference type="InterPro" id="IPR021643">
    <property type="entry name" value="Mediator_Med13_N"/>
</dbReference>
<feature type="domain" description="Mediator complex subunit Med13 N-terminal" evidence="10">
    <location>
        <begin position="12"/>
        <end position="227"/>
    </location>
</feature>
<evidence type="ECO:0000256" key="7">
    <source>
        <dbReference type="ARBA" id="ARBA00023242"/>
    </source>
</evidence>
<feature type="region of interest" description="Disordered" evidence="9">
    <location>
        <begin position="393"/>
        <end position="455"/>
    </location>
</feature>
<feature type="compositionally biased region" description="Low complexity" evidence="9">
    <location>
        <begin position="1548"/>
        <end position="1558"/>
    </location>
</feature>
<dbReference type="GO" id="GO:0045944">
    <property type="term" value="P:positive regulation of transcription by RNA polymerase II"/>
    <property type="evidence" value="ECO:0007669"/>
    <property type="project" value="TreeGrafter"/>
</dbReference>
<feature type="region of interest" description="Disordered" evidence="9">
    <location>
        <begin position="235"/>
        <end position="286"/>
    </location>
</feature>
<evidence type="ECO:0000259" key="10">
    <source>
        <dbReference type="Pfam" id="PF11597"/>
    </source>
</evidence>